<evidence type="ECO:0000256" key="1">
    <source>
        <dbReference type="SAM" id="MobiDB-lite"/>
    </source>
</evidence>
<evidence type="ECO:0000313" key="2">
    <source>
        <dbReference type="EnsemblMetazoa" id="AATE008882-PA.1"/>
    </source>
</evidence>
<feature type="compositionally biased region" description="Basic and acidic residues" evidence="1">
    <location>
        <begin position="1"/>
        <end position="20"/>
    </location>
</feature>
<accession>A0A182J099</accession>
<dbReference type="AlphaFoldDB" id="A0A182J099"/>
<dbReference type="EnsemblMetazoa" id="AATE008882-RA">
    <property type="protein sequence ID" value="AATE008882-PA.1"/>
    <property type="gene ID" value="AATE008882"/>
</dbReference>
<dbReference type="EMBL" id="AXCP01007099">
    <property type="status" value="NOT_ANNOTATED_CDS"/>
    <property type="molecule type" value="Genomic_DNA"/>
</dbReference>
<organism evidence="2">
    <name type="scientific">Anopheles atroparvus</name>
    <name type="common">European mosquito</name>
    <dbReference type="NCBI Taxonomy" id="41427"/>
    <lineage>
        <taxon>Eukaryota</taxon>
        <taxon>Metazoa</taxon>
        <taxon>Ecdysozoa</taxon>
        <taxon>Arthropoda</taxon>
        <taxon>Hexapoda</taxon>
        <taxon>Insecta</taxon>
        <taxon>Pterygota</taxon>
        <taxon>Neoptera</taxon>
        <taxon>Endopterygota</taxon>
        <taxon>Diptera</taxon>
        <taxon>Nematocera</taxon>
        <taxon>Culicoidea</taxon>
        <taxon>Culicidae</taxon>
        <taxon>Anophelinae</taxon>
        <taxon>Anopheles</taxon>
    </lineage>
</organism>
<reference evidence="2" key="1">
    <citation type="submission" date="2022-08" db="UniProtKB">
        <authorList>
            <consortium name="EnsemblMetazoa"/>
        </authorList>
    </citation>
    <scope>IDENTIFICATION</scope>
    <source>
        <strain evidence="2">EBRO</strain>
    </source>
</reference>
<protein>
    <submittedName>
        <fullName evidence="2">Uncharacterized protein</fullName>
    </submittedName>
</protein>
<feature type="compositionally biased region" description="Basic and acidic residues" evidence="1">
    <location>
        <begin position="51"/>
        <end position="61"/>
    </location>
</feature>
<dbReference type="VEuPathDB" id="VectorBase:AATE008882"/>
<proteinExistence type="predicted"/>
<feature type="region of interest" description="Disordered" evidence="1">
    <location>
        <begin position="1"/>
        <end position="61"/>
    </location>
</feature>
<name>A0A182J099_ANOAO</name>
<sequence>MAEERRIFTESRVHEARDSPSKVPPSANPAYRIEAPAPPDGSGMPAAGGAAKEEEIARKPV</sequence>